<dbReference type="AlphaFoldDB" id="A0A506VBJ2"/>
<dbReference type="InterPro" id="IPR036412">
    <property type="entry name" value="HAD-like_sf"/>
</dbReference>
<dbReference type="GO" id="GO:0005992">
    <property type="term" value="P:trehalose biosynthetic process"/>
    <property type="evidence" value="ECO:0007669"/>
    <property type="project" value="UniProtKB-UniPathway"/>
</dbReference>
<comment type="pathway">
    <text evidence="1 5">Glycan biosynthesis; trehalose biosynthesis.</text>
</comment>
<evidence type="ECO:0000256" key="2">
    <source>
        <dbReference type="ARBA" id="ARBA00008770"/>
    </source>
</evidence>
<keyword evidence="4 5" id="KW-0378">Hydrolase</keyword>
<keyword evidence="7" id="KW-1185">Reference proteome</keyword>
<keyword evidence="3 5" id="KW-0479">Metal-binding</keyword>
<comment type="function">
    <text evidence="5">Removes the phosphate from trehalose 6-phosphate to produce free trehalose.</text>
</comment>
<evidence type="ECO:0000313" key="7">
    <source>
        <dbReference type="Proteomes" id="UP000319523"/>
    </source>
</evidence>
<protein>
    <recommendedName>
        <fullName evidence="5">Trehalose 6-phosphate phosphatase</fullName>
        <ecNumber evidence="5">3.1.3.12</ecNumber>
    </recommendedName>
</protein>
<dbReference type="PANTHER" id="PTHR43768">
    <property type="entry name" value="TREHALOSE 6-PHOSPHATE PHOSPHATASE"/>
    <property type="match status" value="1"/>
</dbReference>
<evidence type="ECO:0000256" key="1">
    <source>
        <dbReference type="ARBA" id="ARBA00005199"/>
    </source>
</evidence>
<evidence type="ECO:0000256" key="3">
    <source>
        <dbReference type="ARBA" id="ARBA00022723"/>
    </source>
</evidence>
<dbReference type="Pfam" id="PF02358">
    <property type="entry name" value="Trehalose_PPase"/>
    <property type="match status" value="1"/>
</dbReference>
<accession>A0A506VBJ2</accession>
<dbReference type="Proteomes" id="UP000319523">
    <property type="component" value="Unassembled WGS sequence"/>
</dbReference>
<dbReference type="NCBIfam" id="TIGR00685">
    <property type="entry name" value="T6PP"/>
    <property type="match status" value="1"/>
</dbReference>
<dbReference type="GO" id="GO:0000287">
    <property type="term" value="F:magnesium ion binding"/>
    <property type="evidence" value="ECO:0007669"/>
    <property type="project" value="UniProtKB-ARBA"/>
</dbReference>
<name>A0A506VBJ2_9GAMM</name>
<proteinExistence type="inferred from homology"/>
<evidence type="ECO:0000256" key="5">
    <source>
        <dbReference type="RuleBase" id="RU361117"/>
    </source>
</evidence>
<dbReference type="OrthoDB" id="9814913at2"/>
<dbReference type="EC" id="3.1.3.12" evidence="5"/>
<comment type="similarity">
    <text evidence="2 5">Belongs to the trehalose phosphatase family.</text>
</comment>
<dbReference type="InterPro" id="IPR003337">
    <property type="entry name" value="Trehalose_PPase"/>
</dbReference>
<dbReference type="InterPro" id="IPR044651">
    <property type="entry name" value="OTSB-like"/>
</dbReference>
<keyword evidence="5" id="KW-0460">Magnesium</keyword>
<dbReference type="CDD" id="cd01627">
    <property type="entry name" value="HAD_TPP"/>
    <property type="match status" value="1"/>
</dbReference>
<comment type="cofactor">
    <cofactor evidence="5">
        <name>Mg(2+)</name>
        <dbReference type="ChEBI" id="CHEBI:18420"/>
    </cofactor>
</comment>
<sequence>MTTVAAEQATLPSLSGGLYAFFFDVDGTLAAIQPRPDEAFIPEPVRQTLQALYRLSGGALALVSGRPIHELDMLAAPLRAPAAGVHGAERRDAGGELHRISLPASLGQELSDTLHQAMAQWPGTQLETKGMAFALHYRRGEQYADQVMQLAERLVARYPELALQPGKCVVEIKPQGVDKGAAIQAFMGEAPFAGRIPVFIGDDLTDEKGFLAVNALQGISVKVGEGSSQARYRLHGVNEVHAWLEQIKLQLEQDETTSVRSQGYESLSGRI</sequence>
<gene>
    <name evidence="6" type="primary">otsB</name>
    <name evidence="6" type="ORF">FKM52_05870</name>
</gene>
<dbReference type="NCBIfam" id="NF007560">
    <property type="entry name" value="PRK10187.1"/>
    <property type="match status" value="1"/>
</dbReference>
<dbReference type="EMBL" id="VHQI01000003">
    <property type="protein sequence ID" value="TPW43097.1"/>
    <property type="molecule type" value="Genomic_DNA"/>
</dbReference>
<comment type="caution">
    <text evidence="6">The sequence shown here is derived from an EMBL/GenBank/DDBJ whole genome shotgun (WGS) entry which is preliminary data.</text>
</comment>
<comment type="catalytic activity">
    <reaction evidence="5">
        <text>alpha,alpha-trehalose 6-phosphate + H2O = alpha,alpha-trehalose + phosphate</text>
        <dbReference type="Rhea" id="RHEA:23420"/>
        <dbReference type="ChEBI" id="CHEBI:15377"/>
        <dbReference type="ChEBI" id="CHEBI:16551"/>
        <dbReference type="ChEBI" id="CHEBI:43474"/>
        <dbReference type="ChEBI" id="CHEBI:58429"/>
        <dbReference type="EC" id="3.1.3.12"/>
    </reaction>
</comment>
<dbReference type="PANTHER" id="PTHR43768:SF3">
    <property type="entry name" value="TREHALOSE 6-PHOSPHATE PHOSPHATASE"/>
    <property type="match status" value="1"/>
</dbReference>
<dbReference type="Gene3D" id="3.30.70.1020">
    <property type="entry name" value="Trehalose-6-phosphate phosphatase related protein, domain 2"/>
    <property type="match status" value="1"/>
</dbReference>
<reference evidence="6 7" key="1">
    <citation type="submission" date="2019-06" db="EMBL/GenBank/DDBJ databases">
        <authorList>
            <person name="Yang Y."/>
        </authorList>
    </citation>
    <scope>NUCLEOTIDE SEQUENCE [LARGE SCALE GENOMIC DNA]</scope>
    <source>
        <strain evidence="6 7">BIT-26</strain>
    </source>
</reference>
<dbReference type="InterPro" id="IPR006379">
    <property type="entry name" value="HAD-SF_hydro_IIB"/>
</dbReference>
<dbReference type="NCBIfam" id="TIGR01484">
    <property type="entry name" value="HAD-SF-IIB"/>
    <property type="match status" value="1"/>
</dbReference>
<dbReference type="InterPro" id="IPR023214">
    <property type="entry name" value="HAD_sf"/>
</dbReference>
<evidence type="ECO:0000313" key="6">
    <source>
        <dbReference type="EMBL" id="TPW43097.1"/>
    </source>
</evidence>
<dbReference type="UniPathway" id="UPA00299"/>
<dbReference type="GO" id="GO:0004805">
    <property type="term" value="F:trehalose-phosphatase activity"/>
    <property type="evidence" value="ECO:0007669"/>
    <property type="project" value="UniProtKB-EC"/>
</dbReference>
<dbReference type="Gene3D" id="3.40.50.1000">
    <property type="entry name" value="HAD superfamily/HAD-like"/>
    <property type="match status" value="1"/>
</dbReference>
<organism evidence="6 7">
    <name type="scientific">Mixta tenebrionis</name>
    <dbReference type="NCBI Taxonomy" id="2562439"/>
    <lineage>
        <taxon>Bacteria</taxon>
        <taxon>Pseudomonadati</taxon>
        <taxon>Pseudomonadota</taxon>
        <taxon>Gammaproteobacteria</taxon>
        <taxon>Enterobacterales</taxon>
        <taxon>Erwiniaceae</taxon>
        <taxon>Mixta</taxon>
    </lineage>
</organism>
<evidence type="ECO:0000256" key="4">
    <source>
        <dbReference type="ARBA" id="ARBA00022801"/>
    </source>
</evidence>
<dbReference type="SUPFAM" id="SSF56784">
    <property type="entry name" value="HAD-like"/>
    <property type="match status" value="1"/>
</dbReference>